<dbReference type="Proteomes" id="UP000294929">
    <property type="component" value="Unassembled WGS sequence"/>
</dbReference>
<dbReference type="Pfam" id="PF12502">
    <property type="entry name" value="DUF3710"/>
    <property type="match status" value="1"/>
</dbReference>
<reference evidence="3 5" key="2">
    <citation type="submission" date="2019-01" db="EMBL/GenBank/DDBJ databases">
        <title>High-quality-draft genome sequences of five non-tuberculosis mycobacteriaceae isolated from a nosocomial environment.</title>
        <authorList>
            <person name="Tiago I."/>
            <person name="Alarico S."/>
            <person name="Pereira S.G."/>
            <person name="Coelho C."/>
            <person name="Maranha A."/>
            <person name="Empadinhas N."/>
        </authorList>
    </citation>
    <scope>NUCLEOTIDE SEQUENCE [LARGE SCALE GENOMIC DNA]</scope>
    <source>
        <strain evidence="3 5">24AIII</strain>
    </source>
</reference>
<dbReference type="AlphaFoldDB" id="A0A1A0MKX4"/>
<dbReference type="EMBL" id="LZSF01000179">
    <property type="protein sequence ID" value="OBA85423.1"/>
    <property type="molecule type" value="Genomic_DNA"/>
</dbReference>
<feature type="compositionally biased region" description="Low complexity" evidence="1">
    <location>
        <begin position="196"/>
        <end position="218"/>
    </location>
</feature>
<dbReference type="InterPro" id="IPR022183">
    <property type="entry name" value="DUF3710"/>
</dbReference>
<dbReference type="RefSeq" id="WP_061006034.1">
    <property type="nucleotide sequence ID" value="NZ_JAPMJT010000004.1"/>
</dbReference>
<accession>A0A1A0MKX4</accession>
<organism evidence="2 4">
    <name type="scientific">Mycolicibacterium mucogenicum</name>
    <name type="common">Mycobacterium mucogenicum</name>
    <dbReference type="NCBI Taxonomy" id="56689"/>
    <lineage>
        <taxon>Bacteria</taxon>
        <taxon>Bacillati</taxon>
        <taxon>Actinomycetota</taxon>
        <taxon>Actinomycetes</taxon>
        <taxon>Mycobacteriales</taxon>
        <taxon>Mycobacteriaceae</taxon>
        <taxon>Mycolicibacterium</taxon>
    </lineage>
</organism>
<feature type="region of interest" description="Disordered" evidence="1">
    <location>
        <begin position="196"/>
        <end position="248"/>
    </location>
</feature>
<evidence type="ECO:0000256" key="1">
    <source>
        <dbReference type="SAM" id="MobiDB-lite"/>
    </source>
</evidence>
<evidence type="ECO:0000313" key="4">
    <source>
        <dbReference type="Proteomes" id="UP000093962"/>
    </source>
</evidence>
<comment type="caution">
    <text evidence="2">The sequence shown here is derived from an EMBL/GenBank/DDBJ whole genome shotgun (WGS) entry which is preliminary data.</text>
</comment>
<protein>
    <submittedName>
        <fullName evidence="3">DUF3710 domain-containing protein</fullName>
    </submittedName>
</protein>
<reference evidence="2 4" key="1">
    <citation type="submission" date="2016-06" db="EMBL/GenBank/DDBJ databases">
        <authorList>
            <person name="Kjaerup R.B."/>
            <person name="Dalgaard T.S."/>
            <person name="Juul-Madsen H.R."/>
        </authorList>
    </citation>
    <scope>NUCLEOTIDE SEQUENCE [LARGE SCALE GENOMIC DNA]</scope>
    <source>
        <strain evidence="2 4">1199456.5</strain>
    </source>
</reference>
<evidence type="ECO:0000313" key="2">
    <source>
        <dbReference type="EMBL" id="OBA85423.1"/>
    </source>
</evidence>
<evidence type="ECO:0000313" key="5">
    <source>
        <dbReference type="Proteomes" id="UP000294929"/>
    </source>
</evidence>
<gene>
    <name evidence="2" type="ORF">A5642_02425</name>
    <name evidence="3" type="ORF">EUA03_07175</name>
</gene>
<evidence type="ECO:0000313" key="3">
    <source>
        <dbReference type="EMBL" id="TDK91993.1"/>
    </source>
</evidence>
<dbReference type="Proteomes" id="UP000093962">
    <property type="component" value="Unassembled WGS sequence"/>
</dbReference>
<proteinExistence type="predicted"/>
<dbReference type="OrthoDB" id="8480367at2"/>
<dbReference type="EMBL" id="SDLO01000004">
    <property type="protein sequence ID" value="TDK91993.1"/>
    <property type="molecule type" value="Genomic_DNA"/>
</dbReference>
<feature type="compositionally biased region" description="Polar residues" evidence="1">
    <location>
        <begin position="230"/>
        <end position="248"/>
    </location>
</feature>
<sequence length="248" mass="27080">MAFEFNPEEDGPFDIEDFDDPADAEAARLDLGGVLVPVPDGSQLNVEVNEQGVPNAVWIMTPNGRFSVAAYAAPKTGGLWREIAAELAESLRNDNAQARIEDGPWGREVVGLPVPQPGQPQVVMRFIGTDGYRWMVRCVVVGTEETIDAIADEARTSLADTVVRRGETPLPVRSPLPVQLSEPLLEQLRAAAQQMAQQQMEQAQQALEQLQQHMQGQQPEGEPDARRSEQGSAMQQLRTQQMGTITGG</sequence>
<name>A0A1A0MKX4_MYCMU</name>